<dbReference type="InterPro" id="IPR052159">
    <property type="entry name" value="Competence_DNA_uptake"/>
</dbReference>
<keyword evidence="1" id="KW-0732">Signal</keyword>
<dbReference type="SUPFAM" id="SSF56281">
    <property type="entry name" value="Metallo-hydrolase/oxidoreductase"/>
    <property type="match status" value="1"/>
</dbReference>
<evidence type="ECO:0000256" key="1">
    <source>
        <dbReference type="SAM" id="SignalP"/>
    </source>
</evidence>
<dbReference type="EMBL" id="BMIJ01000003">
    <property type="protein sequence ID" value="GGB91936.1"/>
    <property type="molecule type" value="Genomic_DNA"/>
</dbReference>
<protein>
    <recommendedName>
        <fullName evidence="4">Beta-lactamase superfamily II metal-dependent hydrolase</fullName>
    </recommendedName>
</protein>
<evidence type="ECO:0000313" key="2">
    <source>
        <dbReference type="EMBL" id="GGB91936.1"/>
    </source>
</evidence>
<dbReference type="InterPro" id="IPR036866">
    <property type="entry name" value="RibonucZ/Hydroxyglut_hydro"/>
</dbReference>
<gene>
    <name evidence="2" type="ORF">GCM10011352_17500</name>
</gene>
<reference evidence="3" key="1">
    <citation type="journal article" date="2019" name="Int. J. Syst. Evol. Microbiol.">
        <title>The Global Catalogue of Microorganisms (GCM) 10K type strain sequencing project: providing services to taxonomists for standard genome sequencing and annotation.</title>
        <authorList>
            <consortium name="The Broad Institute Genomics Platform"/>
            <consortium name="The Broad Institute Genome Sequencing Center for Infectious Disease"/>
            <person name="Wu L."/>
            <person name="Ma J."/>
        </authorList>
    </citation>
    <scope>NUCLEOTIDE SEQUENCE [LARGE SCALE GENOMIC DNA]</scope>
    <source>
        <strain evidence="3">CGMCC 1.15341</strain>
    </source>
</reference>
<proteinExistence type="predicted"/>
<dbReference type="PANTHER" id="PTHR30619:SF1">
    <property type="entry name" value="RECOMBINATION PROTEIN 2"/>
    <property type="match status" value="1"/>
</dbReference>
<dbReference type="PANTHER" id="PTHR30619">
    <property type="entry name" value="DNA INTERNALIZATION/COMPETENCE PROTEIN COMEC/REC2"/>
    <property type="match status" value="1"/>
</dbReference>
<feature type="chain" id="PRO_5047009392" description="Beta-lactamase superfamily II metal-dependent hydrolase" evidence="1">
    <location>
        <begin position="27"/>
        <end position="360"/>
    </location>
</feature>
<dbReference type="PROSITE" id="PS51257">
    <property type="entry name" value="PROKAR_LIPOPROTEIN"/>
    <property type="match status" value="1"/>
</dbReference>
<organism evidence="2 3">
    <name type="scientific">Marinobacterium zhoushanense</name>
    <dbReference type="NCBI Taxonomy" id="1679163"/>
    <lineage>
        <taxon>Bacteria</taxon>
        <taxon>Pseudomonadati</taxon>
        <taxon>Pseudomonadota</taxon>
        <taxon>Gammaproteobacteria</taxon>
        <taxon>Oceanospirillales</taxon>
        <taxon>Oceanospirillaceae</taxon>
        <taxon>Marinobacterium</taxon>
    </lineage>
</organism>
<keyword evidence="3" id="KW-1185">Reference proteome</keyword>
<evidence type="ECO:0008006" key="4">
    <source>
        <dbReference type="Google" id="ProtNLM"/>
    </source>
</evidence>
<comment type="caution">
    <text evidence="2">The sequence shown here is derived from an EMBL/GenBank/DDBJ whole genome shotgun (WGS) entry which is preliminary data.</text>
</comment>
<dbReference type="Gene3D" id="3.60.15.10">
    <property type="entry name" value="Ribonuclease Z/Hydroxyacylglutathione hydrolase-like"/>
    <property type="match status" value="1"/>
</dbReference>
<evidence type="ECO:0000313" key="3">
    <source>
        <dbReference type="Proteomes" id="UP000629025"/>
    </source>
</evidence>
<accession>A0ABQ1KEL7</accession>
<dbReference type="Proteomes" id="UP000629025">
    <property type="component" value="Unassembled WGS sequence"/>
</dbReference>
<feature type="signal peptide" evidence="1">
    <location>
        <begin position="1"/>
        <end position="26"/>
    </location>
</feature>
<dbReference type="RefSeq" id="WP_188747357.1">
    <property type="nucleotide sequence ID" value="NZ_BMIJ01000003.1"/>
</dbReference>
<sequence length="360" mass="39174">MKTLLRYAALIGAAVFLSACSGLNQAPVTGAAPSYLAEYEIALQVEAKRPDQSRITVLPIGAGNCILLELPAKDDGVTPILINDCGSSGQGENGWSKQSAVDYIHHIYDLYDKPVVFAVVSHADIDHYNILPLLPSDLVTNAVLGGRVEDYSDDMRQWLDGIKQHHGQDSVMANLLKTYSGNLLEYTNGVNGNSVYFEVITANAAPLPDVEEDKNSDSIVTRYESDDFSVLLTGDATANSILSALNNSAEGLESNILIAPHHGASTAGSNSVLIGKAILPEAVIFSSGDRYYHPKCSALDAYKPSDEVLQTIANYQPRIRTTWDRHTVRCGADRQYKYYDTSLSFWVTATNGLFTHAWPE</sequence>
<name>A0ABQ1KEL7_9GAMM</name>